<dbReference type="GO" id="GO:0005634">
    <property type="term" value="C:nucleus"/>
    <property type="evidence" value="ECO:0007669"/>
    <property type="project" value="UniProtKB-SubCell"/>
</dbReference>
<dbReference type="InterPro" id="IPR001471">
    <property type="entry name" value="AP2/ERF_dom"/>
</dbReference>
<dbReference type="KEGG" id="dcr:108202034"/>
<reference evidence="8" key="2">
    <citation type="submission" date="2022-03" db="EMBL/GenBank/DDBJ databases">
        <title>Draft title - Genomic analysis of global carrot germplasm unveils the trajectory of domestication and the origin of high carotenoid orange carrot.</title>
        <authorList>
            <person name="Iorizzo M."/>
            <person name="Ellison S."/>
            <person name="Senalik D."/>
            <person name="Macko-Podgorni A."/>
            <person name="Grzebelus D."/>
            <person name="Bostan H."/>
            <person name="Rolling W."/>
            <person name="Curaba J."/>
            <person name="Simon P."/>
        </authorList>
    </citation>
    <scope>NUCLEOTIDE SEQUENCE</scope>
    <source>
        <tissue evidence="8">Leaf</tissue>
    </source>
</reference>
<keyword evidence="4" id="KW-0238">DNA-binding</keyword>
<proteinExistence type="predicted"/>
<feature type="compositionally biased region" description="Low complexity" evidence="7">
    <location>
        <begin position="165"/>
        <end position="191"/>
    </location>
</feature>
<evidence type="ECO:0000256" key="6">
    <source>
        <dbReference type="ARBA" id="ARBA00023242"/>
    </source>
</evidence>
<keyword evidence="9" id="KW-1185">Reference proteome</keyword>
<dbReference type="InterPro" id="IPR036955">
    <property type="entry name" value="AP2/ERF_dom_sf"/>
</dbReference>
<dbReference type="GO" id="GO:0003700">
    <property type="term" value="F:DNA-binding transcription factor activity"/>
    <property type="evidence" value="ECO:0007669"/>
    <property type="project" value="InterPro"/>
</dbReference>
<reference evidence="8" key="1">
    <citation type="journal article" date="2016" name="Nat. Genet.">
        <title>A high-quality carrot genome assembly provides new insights into carotenoid accumulation and asterid genome evolution.</title>
        <authorList>
            <person name="Iorizzo M."/>
            <person name="Ellison S."/>
            <person name="Senalik D."/>
            <person name="Zeng P."/>
            <person name="Satapoomin P."/>
            <person name="Huang J."/>
            <person name="Bowman M."/>
            <person name="Iovene M."/>
            <person name="Sanseverino W."/>
            <person name="Cavagnaro P."/>
            <person name="Yildiz M."/>
            <person name="Macko-Podgorni A."/>
            <person name="Moranska E."/>
            <person name="Grzebelus E."/>
            <person name="Grzebelus D."/>
            <person name="Ashrafi H."/>
            <person name="Zheng Z."/>
            <person name="Cheng S."/>
            <person name="Spooner D."/>
            <person name="Van Deynze A."/>
            <person name="Simon P."/>
        </authorList>
    </citation>
    <scope>NUCLEOTIDE SEQUENCE</scope>
    <source>
        <tissue evidence="8">Leaf</tissue>
    </source>
</reference>
<evidence type="ECO:0000256" key="1">
    <source>
        <dbReference type="ARBA" id="ARBA00004123"/>
    </source>
</evidence>
<dbReference type="EMBL" id="CP093351">
    <property type="protein sequence ID" value="WOH14416.1"/>
    <property type="molecule type" value="Genomic_DNA"/>
</dbReference>
<evidence type="ECO:0000256" key="7">
    <source>
        <dbReference type="SAM" id="MobiDB-lite"/>
    </source>
</evidence>
<dbReference type="Gramene" id="KZM81849">
    <property type="protein sequence ID" value="KZM81849"/>
    <property type="gene ID" value="DCAR_029462"/>
</dbReference>
<dbReference type="CDD" id="cd00018">
    <property type="entry name" value="AP2"/>
    <property type="match status" value="1"/>
</dbReference>
<dbReference type="Proteomes" id="UP000077755">
    <property type="component" value="Chromosome 9"/>
</dbReference>
<keyword evidence="5" id="KW-0804">Transcription</keyword>
<sequence length="218" mass="24353">MCSQILSDSDFAVLESIRQHLLEDAVDFGSRNLSDNSVYERNFSFGSTDSGAESGGSEDYTSEWIDMLRTEETKQEVEAASAKKQPEWKRYRGVRRRPWGKFASEIRNPAKRGARIWLGTYDTPEDAALAYDKAAFKIRGSRAKVNFPNLLRPNLSEKSNANCNKSTSQSESSLSLSPSSSSENGSVKNTSTCIDSPVEDIEDFFLLTDEDLFLMDSL</sequence>
<name>A0A175YDY9_DAUCS</name>
<evidence type="ECO:0000256" key="2">
    <source>
        <dbReference type="ARBA" id="ARBA00022821"/>
    </source>
</evidence>
<dbReference type="OrthoDB" id="552345at2759"/>
<evidence type="ECO:0000256" key="4">
    <source>
        <dbReference type="ARBA" id="ARBA00023125"/>
    </source>
</evidence>
<protein>
    <submittedName>
        <fullName evidence="8">Uncharacterized protein</fullName>
    </submittedName>
</protein>
<organism evidence="8 9">
    <name type="scientific">Daucus carota subsp. sativus</name>
    <name type="common">Carrot</name>
    <dbReference type="NCBI Taxonomy" id="79200"/>
    <lineage>
        <taxon>Eukaryota</taxon>
        <taxon>Viridiplantae</taxon>
        <taxon>Streptophyta</taxon>
        <taxon>Embryophyta</taxon>
        <taxon>Tracheophyta</taxon>
        <taxon>Spermatophyta</taxon>
        <taxon>Magnoliopsida</taxon>
        <taxon>eudicotyledons</taxon>
        <taxon>Gunneridae</taxon>
        <taxon>Pentapetalae</taxon>
        <taxon>asterids</taxon>
        <taxon>campanulids</taxon>
        <taxon>Apiales</taxon>
        <taxon>Apiaceae</taxon>
        <taxon>Apioideae</taxon>
        <taxon>Scandiceae</taxon>
        <taxon>Daucinae</taxon>
        <taxon>Daucus</taxon>
        <taxon>Daucus sect. Daucus</taxon>
    </lineage>
</organism>
<keyword evidence="2" id="KW-0611">Plant defense</keyword>
<dbReference type="InterPro" id="IPR044808">
    <property type="entry name" value="ERF_plant"/>
</dbReference>
<dbReference type="SMART" id="SM00380">
    <property type="entry name" value="AP2"/>
    <property type="match status" value="1"/>
</dbReference>
<dbReference type="Gene3D" id="3.30.730.10">
    <property type="entry name" value="AP2/ERF domain"/>
    <property type="match status" value="1"/>
</dbReference>
<evidence type="ECO:0000256" key="3">
    <source>
        <dbReference type="ARBA" id="ARBA00023015"/>
    </source>
</evidence>
<dbReference type="SUPFAM" id="SSF54171">
    <property type="entry name" value="DNA-binding domain"/>
    <property type="match status" value="1"/>
</dbReference>
<dbReference type="PRINTS" id="PR00367">
    <property type="entry name" value="ETHRSPELEMNT"/>
</dbReference>
<gene>
    <name evidence="8" type="ORF">DCAR_0933935</name>
</gene>
<dbReference type="InterPro" id="IPR016177">
    <property type="entry name" value="DNA-bd_dom_sf"/>
</dbReference>
<dbReference type="GO" id="GO:0006952">
    <property type="term" value="P:defense response"/>
    <property type="evidence" value="ECO:0007669"/>
    <property type="project" value="UniProtKB-KW"/>
</dbReference>
<feature type="region of interest" description="Disordered" evidence="7">
    <location>
        <begin position="156"/>
        <end position="193"/>
    </location>
</feature>
<keyword evidence="6" id="KW-0539">Nucleus</keyword>
<dbReference type="AlphaFoldDB" id="A0A175YDY9"/>
<accession>A0A175YDY9</accession>
<dbReference type="GO" id="GO:0009873">
    <property type="term" value="P:ethylene-activated signaling pathway"/>
    <property type="evidence" value="ECO:0007669"/>
    <property type="project" value="InterPro"/>
</dbReference>
<dbReference type="Pfam" id="PF00847">
    <property type="entry name" value="AP2"/>
    <property type="match status" value="1"/>
</dbReference>
<dbReference type="PANTHER" id="PTHR31190">
    <property type="entry name" value="DNA-BINDING DOMAIN"/>
    <property type="match status" value="1"/>
</dbReference>
<dbReference type="FunFam" id="3.30.730.10:FF:000001">
    <property type="entry name" value="Ethylene-responsive transcription factor 2"/>
    <property type="match status" value="1"/>
</dbReference>
<evidence type="ECO:0000313" key="8">
    <source>
        <dbReference type="EMBL" id="WOH14416.1"/>
    </source>
</evidence>
<dbReference type="PANTHER" id="PTHR31190:SF102">
    <property type="entry name" value="AP2_ERF DOMAIN-CONTAINING PROTEIN"/>
    <property type="match status" value="1"/>
</dbReference>
<evidence type="ECO:0000313" key="9">
    <source>
        <dbReference type="Proteomes" id="UP000077755"/>
    </source>
</evidence>
<dbReference type="PROSITE" id="PS51032">
    <property type="entry name" value="AP2_ERF"/>
    <property type="match status" value="1"/>
</dbReference>
<comment type="subcellular location">
    <subcellularLocation>
        <location evidence="1">Nucleus</location>
    </subcellularLocation>
</comment>
<dbReference type="GO" id="GO:0003677">
    <property type="term" value="F:DNA binding"/>
    <property type="evidence" value="ECO:0007669"/>
    <property type="project" value="UniProtKB-KW"/>
</dbReference>
<evidence type="ECO:0000256" key="5">
    <source>
        <dbReference type="ARBA" id="ARBA00023163"/>
    </source>
</evidence>
<dbReference type="OMA" id="NSIAKVC"/>
<keyword evidence="3" id="KW-0805">Transcription regulation</keyword>